<dbReference type="AlphaFoldDB" id="C7LPG6"/>
<name>C7LPG6_DESBD</name>
<dbReference type="KEGG" id="dba:Dbac_0892"/>
<dbReference type="GO" id="GO:0009036">
    <property type="term" value="F:type II site-specific deoxyribonuclease activity"/>
    <property type="evidence" value="ECO:0007669"/>
    <property type="project" value="InterPro"/>
</dbReference>
<dbReference type="REBASE" id="21785">
    <property type="entry name" value="Dba4028ORF891P"/>
</dbReference>
<dbReference type="HOGENOM" id="CLU_1092801_0_0_7"/>
<dbReference type="eggNOG" id="ENOG50346EF">
    <property type="taxonomic scope" value="Bacteria"/>
</dbReference>
<reference evidence="1 2" key="1">
    <citation type="journal article" date="2009" name="Stand. Genomic Sci.">
        <title>Complete genome sequence of Desulfomicrobium baculatum type strain (X).</title>
        <authorList>
            <person name="Copeland A."/>
            <person name="Spring S."/>
            <person name="Goker M."/>
            <person name="Schneider S."/>
            <person name="Lapidus A."/>
            <person name="Del Rio T.G."/>
            <person name="Tice H."/>
            <person name="Cheng J.F."/>
            <person name="Chen F."/>
            <person name="Nolan M."/>
            <person name="Bruce D."/>
            <person name="Goodwin L."/>
            <person name="Pitluck S."/>
            <person name="Ivanova N."/>
            <person name="Mavrommatis K."/>
            <person name="Ovchinnikova G."/>
            <person name="Pati A."/>
            <person name="Chen A."/>
            <person name="Palaniappan K."/>
            <person name="Land M."/>
            <person name="Hauser L."/>
            <person name="Chang Y.J."/>
            <person name="Jeffries C.C."/>
            <person name="Meincke L."/>
            <person name="Sims D."/>
            <person name="Brettin T."/>
            <person name="Detter J.C."/>
            <person name="Han C."/>
            <person name="Chain P."/>
            <person name="Bristow J."/>
            <person name="Eisen J.A."/>
            <person name="Markowitz V."/>
            <person name="Hugenholtz P."/>
            <person name="Kyrpides N.C."/>
            <person name="Klenk H.P."/>
            <person name="Lucas S."/>
        </authorList>
    </citation>
    <scope>NUCLEOTIDE SEQUENCE [LARGE SCALE GENOMIC DNA]</scope>
    <source>
        <strain evidence="2">DSM 4028 / VKM B-1378 / X</strain>
    </source>
</reference>
<dbReference type="STRING" id="525897.Dbac_0892"/>
<dbReference type="RefSeq" id="WP_015773109.1">
    <property type="nucleotide sequence ID" value="NC_013173.1"/>
</dbReference>
<keyword evidence="2" id="KW-1185">Reference proteome</keyword>
<dbReference type="OrthoDB" id="4127981at2"/>
<dbReference type="InterPro" id="IPR049519">
    <property type="entry name" value="SmaI"/>
</dbReference>
<evidence type="ECO:0000313" key="1">
    <source>
        <dbReference type="EMBL" id="ACU89009.1"/>
    </source>
</evidence>
<dbReference type="EMBL" id="CP001629">
    <property type="protein sequence ID" value="ACU89009.1"/>
    <property type="molecule type" value="Genomic_DNA"/>
</dbReference>
<proteinExistence type="predicted"/>
<evidence type="ECO:0000313" key="2">
    <source>
        <dbReference type="Proteomes" id="UP000002216"/>
    </source>
</evidence>
<organism evidence="1 2">
    <name type="scientific">Desulfomicrobium baculatum (strain DSM 4028 / VKM B-1378 / X)</name>
    <name type="common">Desulfovibrio baculatus</name>
    <dbReference type="NCBI Taxonomy" id="525897"/>
    <lineage>
        <taxon>Bacteria</taxon>
        <taxon>Pseudomonadati</taxon>
        <taxon>Thermodesulfobacteriota</taxon>
        <taxon>Desulfovibrionia</taxon>
        <taxon>Desulfovibrionales</taxon>
        <taxon>Desulfomicrobiaceae</taxon>
        <taxon>Desulfomicrobium</taxon>
    </lineage>
</organism>
<dbReference type="Pfam" id="PF17411">
    <property type="entry name" value="SmaI"/>
    <property type="match status" value="1"/>
</dbReference>
<sequence length="233" mass="27044">MPNINIQATEAEERRINEFISALRTPCSAIMHPESPFNSQEFESEFRSKLLTHHCFMGSPLYMESFDSAFVAACRRAGYTVEFAPEGQRFWDIELGNRRISLKSSKAQSLRENKLHISKLTEAAWIQDCRTASTRQERTFELFNEYCNEVDSIIQLRYFKRQNKYELVEFPVRLFNPILELDRSHFSTDGPTINIPIGADPPDFTLKIDRSDAKITIANINKERCLVHGTWQL</sequence>
<dbReference type="Proteomes" id="UP000002216">
    <property type="component" value="Chromosome"/>
</dbReference>
<protein>
    <submittedName>
        <fullName evidence="1">Uncharacterized protein</fullName>
    </submittedName>
</protein>
<gene>
    <name evidence="1" type="ordered locus">Dbac_0892</name>
</gene>
<accession>C7LPG6</accession>